<dbReference type="Pfam" id="PF13646">
    <property type="entry name" value="HEAT_2"/>
    <property type="match status" value="1"/>
</dbReference>
<dbReference type="KEGG" id="mefw:F1737_00235"/>
<feature type="region of interest" description="Disordered" evidence="1">
    <location>
        <begin position="191"/>
        <end position="212"/>
    </location>
</feature>
<dbReference type="InterPro" id="IPR011989">
    <property type="entry name" value="ARM-like"/>
</dbReference>
<gene>
    <name evidence="2" type="ORF">F1737_00235</name>
</gene>
<dbReference type="GeneID" id="85228550"/>
<dbReference type="PROSITE" id="PS51257">
    <property type="entry name" value="PROKAR_LIPOPROTEIN"/>
    <property type="match status" value="1"/>
</dbReference>
<accession>A0AA97FBI2</accession>
<evidence type="ECO:0000313" key="3">
    <source>
        <dbReference type="Proteomes" id="UP001301797"/>
    </source>
</evidence>
<dbReference type="SUPFAM" id="SSF48371">
    <property type="entry name" value="ARM repeat"/>
    <property type="match status" value="1"/>
</dbReference>
<dbReference type="AlphaFoldDB" id="A0AA97FBI2"/>
<dbReference type="Proteomes" id="UP001301797">
    <property type="component" value="Chromosome"/>
</dbReference>
<dbReference type="Gene3D" id="1.25.10.10">
    <property type="entry name" value="Leucine-rich Repeat Variant"/>
    <property type="match status" value="1"/>
</dbReference>
<name>A0AA97FBI2_9EURY</name>
<dbReference type="RefSeq" id="WP_317136780.1">
    <property type="nucleotide sequence ID" value="NZ_CP043875.1"/>
</dbReference>
<keyword evidence="3" id="KW-1185">Reference proteome</keyword>
<reference evidence="2 3" key="1">
    <citation type="submission" date="2019-09" db="EMBL/GenBank/DDBJ databases">
        <title>The complete genome of Methanoplanus sp. FWC-SCC4.</title>
        <authorList>
            <person name="Chen S.-C."/>
            <person name="Zhou Y.-Z."/>
            <person name="Lai M.-C."/>
        </authorList>
    </citation>
    <scope>NUCLEOTIDE SEQUENCE [LARGE SCALE GENOMIC DNA]</scope>
    <source>
        <strain evidence="2 3">FWC-SCC4</strain>
    </source>
</reference>
<evidence type="ECO:0000256" key="1">
    <source>
        <dbReference type="SAM" id="MobiDB-lite"/>
    </source>
</evidence>
<dbReference type="InterPro" id="IPR016024">
    <property type="entry name" value="ARM-type_fold"/>
</dbReference>
<evidence type="ECO:0000313" key="2">
    <source>
        <dbReference type="EMBL" id="WOF15213.1"/>
    </source>
</evidence>
<dbReference type="EMBL" id="CP043875">
    <property type="protein sequence ID" value="WOF15213.1"/>
    <property type="molecule type" value="Genomic_DNA"/>
</dbReference>
<sequence>MMMKSKGAVIIAVCLFFAAILVSGCTQAGNSESQTDALVNSLFSEDTDKIKESVEKLIETGEPAVEPLTKVFEKGDREASMWAAVALCKIGEPAIEPVVKLLRNSNEEVREWAGNTLACIGKDAVPALIEEVKTGTPNSKEAASITIIKIGEPALPFLGVELNAGDAKSAPEIDAIIRSIYATKGLLERLDTENTPAKNESKATGDNESGTA</sequence>
<proteinExistence type="predicted"/>
<organism evidence="2 3">
    <name type="scientific">Methanochimaera problematica</name>
    <dbReference type="NCBI Taxonomy" id="2609417"/>
    <lineage>
        <taxon>Archaea</taxon>
        <taxon>Methanobacteriati</taxon>
        <taxon>Methanobacteriota</taxon>
        <taxon>Stenosarchaea group</taxon>
        <taxon>Methanomicrobia</taxon>
        <taxon>Methanomicrobiales</taxon>
        <taxon>Methanomicrobiaceae</taxon>
        <taxon>Methanochimaera</taxon>
    </lineage>
</organism>
<protein>
    <submittedName>
        <fullName evidence="2">HEAT repeat domain-containing protein</fullName>
    </submittedName>
</protein>